<dbReference type="InterPro" id="IPR001932">
    <property type="entry name" value="PPM-type_phosphatase-like_dom"/>
</dbReference>
<keyword evidence="3" id="KW-1185">Reference proteome</keyword>
<feature type="domain" description="PPM-type phosphatase" evidence="1">
    <location>
        <begin position="8"/>
        <end position="241"/>
    </location>
</feature>
<protein>
    <submittedName>
        <fullName evidence="2">Serine/threonine-protein phosphatase</fullName>
    </submittedName>
</protein>
<dbReference type="SMART" id="SM00331">
    <property type="entry name" value="PP2C_SIG"/>
    <property type="match status" value="1"/>
</dbReference>
<organism evidence="2 3">
    <name type="scientific">Noviherbaspirillum sedimenti</name>
    <dbReference type="NCBI Taxonomy" id="2320865"/>
    <lineage>
        <taxon>Bacteria</taxon>
        <taxon>Pseudomonadati</taxon>
        <taxon>Pseudomonadota</taxon>
        <taxon>Betaproteobacteria</taxon>
        <taxon>Burkholderiales</taxon>
        <taxon>Oxalobacteraceae</taxon>
        <taxon>Noviherbaspirillum</taxon>
    </lineage>
</organism>
<comment type="caution">
    <text evidence="2">The sequence shown here is derived from an EMBL/GenBank/DDBJ whole genome shotgun (WGS) entry which is preliminary data.</text>
</comment>
<reference evidence="3" key="1">
    <citation type="submission" date="2018-09" db="EMBL/GenBank/DDBJ databases">
        <authorList>
            <person name="Zhu H."/>
        </authorList>
    </citation>
    <scope>NUCLEOTIDE SEQUENCE [LARGE SCALE GENOMIC DNA]</scope>
    <source>
        <strain evidence="3">K1S02-23</strain>
    </source>
</reference>
<dbReference type="InterPro" id="IPR015655">
    <property type="entry name" value="PP2C"/>
</dbReference>
<dbReference type="CDD" id="cd00143">
    <property type="entry name" value="PP2Cc"/>
    <property type="match status" value="1"/>
</dbReference>
<dbReference type="InterPro" id="IPR036457">
    <property type="entry name" value="PPM-type-like_dom_sf"/>
</dbReference>
<proteinExistence type="predicted"/>
<dbReference type="PANTHER" id="PTHR47992">
    <property type="entry name" value="PROTEIN PHOSPHATASE"/>
    <property type="match status" value="1"/>
</dbReference>
<name>A0A3A3GHM2_9BURK</name>
<dbReference type="SMART" id="SM00332">
    <property type="entry name" value="PP2Cc"/>
    <property type="match status" value="1"/>
</dbReference>
<gene>
    <name evidence="2" type="ORF">D3878_01405</name>
</gene>
<dbReference type="Pfam" id="PF13672">
    <property type="entry name" value="PP2C_2"/>
    <property type="match status" value="1"/>
</dbReference>
<dbReference type="RefSeq" id="WP_119783854.1">
    <property type="nucleotide sequence ID" value="NZ_QYUQ01000002.1"/>
</dbReference>
<evidence type="ECO:0000313" key="3">
    <source>
        <dbReference type="Proteomes" id="UP000266327"/>
    </source>
</evidence>
<sequence>MICETRFRWTSSALSHVGLVRQVNEDACLEQTERGLWAIADGMGGHARGDVASRMVVDALDKISAADSLAGFTIDARGQLQAVNSHLRAEAAMRDGQIIGSTVVVLLACGQHCSFLWAGDSRIYLYRNGMLRQLSRDHSQVEELRSSGQLSAEEALHHPARNLITRAVGAADNLELDEGMIEAMDGDMFLLCSDGVSNEVSEQEMCNALVCGNCRQATEALIALALHGGGRDNISAVVVRAEDLYSPEKTILNPAL</sequence>
<evidence type="ECO:0000313" key="2">
    <source>
        <dbReference type="EMBL" id="RJG00400.1"/>
    </source>
</evidence>
<dbReference type="OrthoDB" id="9801841at2"/>
<dbReference type="PROSITE" id="PS51746">
    <property type="entry name" value="PPM_2"/>
    <property type="match status" value="1"/>
</dbReference>
<dbReference type="Gene3D" id="3.60.40.10">
    <property type="entry name" value="PPM-type phosphatase domain"/>
    <property type="match status" value="1"/>
</dbReference>
<evidence type="ECO:0000259" key="1">
    <source>
        <dbReference type="PROSITE" id="PS51746"/>
    </source>
</evidence>
<dbReference type="SUPFAM" id="SSF81606">
    <property type="entry name" value="PP2C-like"/>
    <property type="match status" value="1"/>
</dbReference>
<dbReference type="GO" id="GO:0004722">
    <property type="term" value="F:protein serine/threonine phosphatase activity"/>
    <property type="evidence" value="ECO:0007669"/>
    <property type="project" value="InterPro"/>
</dbReference>
<dbReference type="Proteomes" id="UP000266327">
    <property type="component" value="Unassembled WGS sequence"/>
</dbReference>
<accession>A0A3A3GHM2</accession>
<dbReference type="AlphaFoldDB" id="A0A3A3GHM2"/>
<dbReference type="EMBL" id="QYUQ01000002">
    <property type="protein sequence ID" value="RJG00400.1"/>
    <property type="molecule type" value="Genomic_DNA"/>
</dbReference>